<evidence type="ECO:0000313" key="2">
    <source>
        <dbReference type="Proteomes" id="UP001175228"/>
    </source>
</evidence>
<sequence>MSNVKPTLKVVLNPMLEIKVESINVVSGSIGQHIHGPLQPSAAPTHLKVLQPKEELKSLTTQLLNRALAKKNKFITLVDHLPHTYAERLYLSFMETVTQMMPQGDDDEICQELMKLGELIKDVTKFEDRVLNAAGVGDDLAQVQQIQEGMQEVECWLEDILCGTLEGVDILTKAYQEQTLLYQQVAK</sequence>
<name>A0AA39V0X1_9AGAR</name>
<comment type="caution">
    <text evidence="1">The sequence shown here is derived from an EMBL/GenBank/DDBJ whole genome shotgun (WGS) entry which is preliminary data.</text>
</comment>
<organism evidence="1 2">
    <name type="scientific">Armillaria luteobubalina</name>
    <dbReference type="NCBI Taxonomy" id="153913"/>
    <lineage>
        <taxon>Eukaryota</taxon>
        <taxon>Fungi</taxon>
        <taxon>Dikarya</taxon>
        <taxon>Basidiomycota</taxon>
        <taxon>Agaricomycotina</taxon>
        <taxon>Agaricomycetes</taxon>
        <taxon>Agaricomycetidae</taxon>
        <taxon>Agaricales</taxon>
        <taxon>Marasmiineae</taxon>
        <taxon>Physalacriaceae</taxon>
        <taxon>Armillaria</taxon>
    </lineage>
</organism>
<gene>
    <name evidence="1" type="ORF">EDD18DRAFT_1348536</name>
</gene>
<dbReference type="AlphaFoldDB" id="A0AA39V0X1"/>
<dbReference type="EMBL" id="JAUEPU010000007">
    <property type="protein sequence ID" value="KAK0501075.1"/>
    <property type="molecule type" value="Genomic_DNA"/>
</dbReference>
<keyword evidence="2" id="KW-1185">Reference proteome</keyword>
<dbReference type="Proteomes" id="UP001175228">
    <property type="component" value="Unassembled WGS sequence"/>
</dbReference>
<proteinExistence type="predicted"/>
<reference evidence="1" key="1">
    <citation type="submission" date="2023-06" db="EMBL/GenBank/DDBJ databases">
        <authorList>
            <consortium name="Lawrence Berkeley National Laboratory"/>
            <person name="Ahrendt S."/>
            <person name="Sahu N."/>
            <person name="Indic B."/>
            <person name="Wong-Bajracharya J."/>
            <person name="Merenyi Z."/>
            <person name="Ke H.-M."/>
            <person name="Monk M."/>
            <person name="Kocsube S."/>
            <person name="Drula E."/>
            <person name="Lipzen A."/>
            <person name="Balint B."/>
            <person name="Henrissat B."/>
            <person name="Andreopoulos B."/>
            <person name="Martin F.M."/>
            <person name="Harder C.B."/>
            <person name="Rigling D."/>
            <person name="Ford K.L."/>
            <person name="Foster G.D."/>
            <person name="Pangilinan J."/>
            <person name="Papanicolaou A."/>
            <person name="Barry K."/>
            <person name="LaButti K."/>
            <person name="Viragh M."/>
            <person name="Koriabine M."/>
            <person name="Yan M."/>
            <person name="Riley R."/>
            <person name="Champramary S."/>
            <person name="Plett K.L."/>
            <person name="Tsai I.J."/>
            <person name="Slot J."/>
            <person name="Sipos G."/>
            <person name="Plett J."/>
            <person name="Nagy L.G."/>
            <person name="Grigoriev I.V."/>
        </authorList>
    </citation>
    <scope>NUCLEOTIDE SEQUENCE</scope>
    <source>
        <strain evidence="1">HWK02</strain>
    </source>
</reference>
<evidence type="ECO:0000313" key="1">
    <source>
        <dbReference type="EMBL" id="KAK0501075.1"/>
    </source>
</evidence>
<protein>
    <submittedName>
        <fullName evidence="1">Uncharacterized protein</fullName>
    </submittedName>
</protein>
<accession>A0AA39V0X1</accession>